<evidence type="ECO:0000256" key="2">
    <source>
        <dbReference type="SAM" id="Phobius"/>
    </source>
</evidence>
<feature type="transmembrane region" description="Helical" evidence="2">
    <location>
        <begin position="204"/>
        <end position="221"/>
    </location>
</feature>
<comment type="similarity">
    <text evidence="1">Belongs to the UPF0177 family.</text>
</comment>
<dbReference type="Proteomes" id="UP001597244">
    <property type="component" value="Unassembled WGS sequence"/>
</dbReference>
<gene>
    <name evidence="4" type="ORF">ACFQ4L_07610</name>
</gene>
<evidence type="ECO:0000259" key="3">
    <source>
        <dbReference type="Pfam" id="PF02517"/>
    </source>
</evidence>
<organism evidence="4 5">
    <name type="scientific">Lapidilactobacillus mulanensis</name>
    <dbReference type="NCBI Taxonomy" id="2485999"/>
    <lineage>
        <taxon>Bacteria</taxon>
        <taxon>Bacillati</taxon>
        <taxon>Bacillota</taxon>
        <taxon>Bacilli</taxon>
        <taxon>Lactobacillales</taxon>
        <taxon>Lactobacillaceae</taxon>
        <taxon>Lapidilactobacillus</taxon>
    </lineage>
</organism>
<evidence type="ECO:0000313" key="4">
    <source>
        <dbReference type="EMBL" id="MFD1465925.1"/>
    </source>
</evidence>
<keyword evidence="2" id="KW-0472">Membrane</keyword>
<evidence type="ECO:0000256" key="1">
    <source>
        <dbReference type="ARBA" id="ARBA00009067"/>
    </source>
</evidence>
<feature type="transmembrane region" description="Helical" evidence="2">
    <location>
        <begin position="39"/>
        <end position="57"/>
    </location>
</feature>
<name>A0ABW4DSG5_9LACO</name>
<comment type="caution">
    <text evidence="4">The sequence shown here is derived from an EMBL/GenBank/DDBJ whole genome shotgun (WGS) entry which is preliminary data.</text>
</comment>
<dbReference type="EMBL" id="JBHTOF010000090">
    <property type="protein sequence ID" value="MFD1465925.1"/>
    <property type="molecule type" value="Genomic_DNA"/>
</dbReference>
<feature type="transmembrane region" description="Helical" evidence="2">
    <location>
        <begin position="124"/>
        <end position="151"/>
    </location>
</feature>
<feature type="transmembrane region" description="Helical" evidence="2">
    <location>
        <begin position="77"/>
        <end position="104"/>
    </location>
</feature>
<feature type="transmembrane region" description="Helical" evidence="2">
    <location>
        <begin position="158"/>
        <end position="175"/>
    </location>
</feature>
<protein>
    <submittedName>
        <fullName evidence="4">Type II CAAX prenyl endopeptidase Rce1 family protein</fullName>
    </submittedName>
</protein>
<reference evidence="5" key="1">
    <citation type="journal article" date="2019" name="Int. J. Syst. Evol. Microbiol.">
        <title>The Global Catalogue of Microorganisms (GCM) 10K type strain sequencing project: providing services to taxonomists for standard genome sequencing and annotation.</title>
        <authorList>
            <consortium name="The Broad Institute Genomics Platform"/>
            <consortium name="The Broad Institute Genome Sequencing Center for Infectious Disease"/>
            <person name="Wu L."/>
            <person name="Ma J."/>
        </authorList>
    </citation>
    <scope>NUCLEOTIDE SEQUENCE [LARGE SCALE GENOMIC DNA]</scope>
    <source>
        <strain evidence="5">CCM 8951</strain>
    </source>
</reference>
<keyword evidence="2" id="KW-1133">Transmembrane helix</keyword>
<proteinExistence type="inferred from homology"/>
<keyword evidence="2" id="KW-0812">Transmembrane</keyword>
<dbReference type="InterPro" id="IPR003675">
    <property type="entry name" value="Rce1/LyrA-like_dom"/>
</dbReference>
<dbReference type="RefSeq" id="WP_125578496.1">
    <property type="nucleotide sequence ID" value="NZ_JBHTOF010000090.1"/>
</dbReference>
<sequence>MKSPASLFGNLVRYVIFIALVLVTTWLKDMTFDQGKISGIFLVLCLAATALSLLFFIRQFNLEQRYFSSGSNSRPEVLSNAFGFLFLLVLIVGGLNLVVGWLQVSGSIPQFANTANKFDINDMGFWLNILIVGIALPVLQQFVATGFFFNYLFRRSTIANTILGMLFSGAIFAALQFQTSFMPIFLQFSLGCLFSLSYLYTRRLEVPICLNIFSAILMIVLA</sequence>
<feature type="domain" description="CAAX prenyl protease 2/Lysostaphin resistance protein A-like" evidence="3">
    <location>
        <begin position="124"/>
        <end position="211"/>
    </location>
</feature>
<accession>A0ABW4DSG5</accession>
<evidence type="ECO:0000313" key="5">
    <source>
        <dbReference type="Proteomes" id="UP001597244"/>
    </source>
</evidence>
<feature type="transmembrane region" description="Helical" evidence="2">
    <location>
        <begin position="7"/>
        <end position="27"/>
    </location>
</feature>
<dbReference type="Pfam" id="PF02517">
    <property type="entry name" value="Rce1-like"/>
    <property type="match status" value="1"/>
</dbReference>
<keyword evidence="5" id="KW-1185">Reference proteome</keyword>